<reference evidence="1 2" key="1">
    <citation type="submission" date="2020-08" db="EMBL/GenBank/DDBJ databases">
        <title>The Agave Microbiome: Exploring the role of microbial communities in plant adaptations to desert environments.</title>
        <authorList>
            <person name="Partida-Martinez L.P."/>
        </authorList>
    </citation>
    <scope>NUCLEOTIDE SEQUENCE [LARGE SCALE GENOMIC DNA]</scope>
    <source>
        <strain evidence="1 2">AS2.23</strain>
    </source>
</reference>
<protein>
    <recommendedName>
        <fullName evidence="3">DUF91 domain-containing protein</fullName>
    </recommendedName>
</protein>
<gene>
    <name evidence="1" type="ORF">FHR75_004353</name>
</gene>
<reference evidence="1 2" key="2">
    <citation type="submission" date="2020-08" db="EMBL/GenBank/DDBJ databases">
        <authorList>
            <person name="Partida-Martinez L."/>
            <person name="Huntemann M."/>
            <person name="Clum A."/>
            <person name="Wang J."/>
            <person name="Palaniappan K."/>
            <person name="Ritter S."/>
            <person name="Chen I.-M."/>
            <person name="Stamatis D."/>
            <person name="Reddy T."/>
            <person name="O'Malley R."/>
            <person name="Daum C."/>
            <person name="Shapiro N."/>
            <person name="Ivanova N."/>
            <person name="Kyrpides N."/>
            <person name="Woyke T."/>
        </authorList>
    </citation>
    <scope>NUCLEOTIDE SEQUENCE [LARGE SCALE GENOMIC DNA]</scope>
    <source>
        <strain evidence="1 2">AS2.23</strain>
    </source>
</reference>
<dbReference type="Gene3D" id="3.40.1350.10">
    <property type="match status" value="1"/>
</dbReference>
<accession>A0A7W4XYU5</accession>
<evidence type="ECO:0000313" key="1">
    <source>
        <dbReference type="EMBL" id="MBB2903511.1"/>
    </source>
</evidence>
<organism evidence="1 2">
    <name type="scientific">Kineococcus radiotolerans</name>
    <dbReference type="NCBI Taxonomy" id="131568"/>
    <lineage>
        <taxon>Bacteria</taxon>
        <taxon>Bacillati</taxon>
        <taxon>Actinomycetota</taxon>
        <taxon>Actinomycetes</taxon>
        <taxon>Kineosporiales</taxon>
        <taxon>Kineosporiaceae</taxon>
        <taxon>Kineococcus</taxon>
    </lineage>
</organism>
<evidence type="ECO:0008006" key="3">
    <source>
        <dbReference type="Google" id="ProtNLM"/>
    </source>
</evidence>
<dbReference type="EMBL" id="JACHVY010000009">
    <property type="protein sequence ID" value="MBB2903511.1"/>
    <property type="molecule type" value="Genomic_DNA"/>
</dbReference>
<sequence>MLDDGIFLEAGGELIVLEQHDYATEDVLQRVLATHPGVLAGSSTAGGAARLLLIGREVRIPVEEDGSGNLRIDHLFLDAQGVPVLVEVKRASDTRTRREVVAQMLDYAANAVKHLPLQWLHDRLEETAAHGEEDIDDLLARLSPEQSAEELWRDVEANLRAGRIRMLIVADRLPDSLVRIIEFLNEQMNPAEVLGVELRRYAGGEHTVYVPRVLGRTAAAESAKTRTPLEGQQWDRESFLAAAQERCTPAEVALVHRLLDEAESHGSRVAWGKGATPRLNAWYAFGEQQARVWVLNVNTGKSSTRPWLKFHFDALSSRLSAEQVERTASLLEGVPVLAERIRDARRRNWQAEPAVHLPEVVGDAAAVDAIFRALDALRAADGDVPSPTSGA</sequence>
<name>A0A7W4XYU5_KINRA</name>
<dbReference type="AlphaFoldDB" id="A0A7W4XYU5"/>
<evidence type="ECO:0000313" key="2">
    <source>
        <dbReference type="Proteomes" id="UP000533269"/>
    </source>
</evidence>
<dbReference type="InterPro" id="IPR011856">
    <property type="entry name" value="tRNA_endonuc-like_dom_sf"/>
</dbReference>
<proteinExistence type="predicted"/>
<dbReference type="Proteomes" id="UP000533269">
    <property type="component" value="Unassembled WGS sequence"/>
</dbReference>
<comment type="caution">
    <text evidence="1">The sequence shown here is derived from an EMBL/GenBank/DDBJ whole genome shotgun (WGS) entry which is preliminary data.</text>
</comment>
<dbReference type="GO" id="GO:0003676">
    <property type="term" value="F:nucleic acid binding"/>
    <property type="evidence" value="ECO:0007669"/>
    <property type="project" value="InterPro"/>
</dbReference>
<dbReference type="RefSeq" id="WP_183393113.1">
    <property type="nucleotide sequence ID" value="NZ_JACHVY010000009.1"/>
</dbReference>